<dbReference type="AlphaFoldDB" id="A0A2P2NGJ3"/>
<reference evidence="1" key="1">
    <citation type="submission" date="2018-02" db="EMBL/GenBank/DDBJ databases">
        <title>Rhizophora mucronata_Transcriptome.</title>
        <authorList>
            <person name="Meera S.P."/>
            <person name="Sreeshan A."/>
            <person name="Augustine A."/>
        </authorList>
    </citation>
    <scope>NUCLEOTIDE SEQUENCE</scope>
    <source>
        <tissue evidence="1">Leaf</tissue>
    </source>
</reference>
<organism evidence="1">
    <name type="scientific">Rhizophora mucronata</name>
    <name type="common">Asiatic mangrove</name>
    <dbReference type="NCBI Taxonomy" id="61149"/>
    <lineage>
        <taxon>Eukaryota</taxon>
        <taxon>Viridiplantae</taxon>
        <taxon>Streptophyta</taxon>
        <taxon>Embryophyta</taxon>
        <taxon>Tracheophyta</taxon>
        <taxon>Spermatophyta</taxon>
        <taxon>Magnoliopsida</taxon>
        <taxon>eudicotyledons</taxon>
        <taxon>Gunneridae</taxon>
        <taxon>Pentapetalae</taxon>
        <taxon>rosids</taxon>
        <taxon>fabids</taxon>
        <taxon>Malpighiales</taxon>
        <taxon>Rhizophoraceae</taxon>
        <taxon>Rhizophora</taxon>
    </lineage>
</organism>
<evidence type="ECO:0000313" key="1">
    <source>
        <dbReference type="EMBL" id="MBX41606.1"/>
    </source>
</evidence>
<protein>
    <submittedName>
        <fullName evidence="1">Uncharacterized protein</fullName>
    </submittedName>
</protein>
<dbReference type="EMBL" id="GGEC01061122">
    <property type="protein sequence ID" value="MBX41606.1"/>
    <property type="molecule type" value="Transcribed_RNA"/>
</dbReference>
<name>A0A2P2NGJ3_RHIMU</name>
<accession>A0A2P2NGJ3</accession>
<proteinExistence type="predicted"/>
<sequence length="47" mass="5361">MKKGFHGLKSILSCFNKLLITTKSYLHKHEIHCSSNLTHGSTMVIYI</sequence>